<reference evidence="2" key="1">
    <citation type="journal article" date="2019" name="Int. J. Syst. Evol. Microbiol.">
        <title>The Global Catalogue of Microorganisms (GCM) 10K type strain sequencing project: providing services to taxonomists for standard genome sequencing and annotation.</title>
        <authorList>
            <consortium name="The Broad Institute Genomics Platform"/>
            <consortium name="The Broad Institute Genome Sequencing Center for Infectious Disease"/>
            <person name="Wu L."/>
            <person name="Ma J."/>
        </authorList>
    </citation>
    <scope>NUCLEOTIDE SEQUENCE [LARGE SCALE GENOMIC DNA]</scope>
    <source>
        <strain evidence="2">KCTC 23299</strain>
    </source>
</reference>
<evidence type="ECO:0000313" key="1">
    <source>
        <dbReference type="EMBL" id="MFD2920024.1"/>
    </source>
</evidence>
<dbReference type="Pfam" id="PF06037">
    <property type="entry name" value="DUF922"/>
    <property type="match status" value="1"/>
</dbReference>
<evidence type="ECO:0008006" key="3">
    <source>
        <dbReference type="Google" id="ProtNLM"/>
    </source>
</evidence>
<sequence>MSTQILAQDNTDNYISWSSKRKLTWNDFKAPVPAVTRGASASTATSLHFSYSVKGGNITYELNSYFNPAKSWVKDKTDLILGHEQGHFDIAEIYIRKLYQAVQAYTFNKKTYKTDLRDIYQRIAKEKDDFQNEYDAATHHSINVEQQKIWEAKIKATLKELDAYADYKSLILGKTQ</sequence>
<protein>
    <recommendedName>
        <fullName evidence="3">DUF922 domain-containing protein</fullName>
    </recommendedName>
</protein>
<comment type="caution">
    <text evidence="1">The sequence shown here is derived from an EMBL/GenBank/DDBJ whole genome shotgun (WGS) entry which is preliminary data.</text>
</comment>
<dbReference type="EMBL" id="JBHUOZ010000003">
    <property type="protein sequence ID" value="MFD2920024.1"/>
    <property type="molecule type" value="Genomic_DNA"/>
</dbReference>
<evidence type="ECO:0000313" key="2">
    <source>
        <dbReference type="Proteomes" id="UP001597511"/>
    </source>
</evidence>
<organism evidence="1 2">
    <name type="scientific">Terrimonas rubra</name>
    <dbReference type="NCBI Taxonomy" id="1035890"/>
    <lineage>
        <taxon>Bacteria</taxon>
        <taxon>Pseudomonadati</taxon>
        <taxon>Bacteroidota</taxon>
        <taxon>Chitinophagia</taxon>
        <taxon>Chitinophagales</taxon>
        <taxon>Chitinophagaceae</taxon>
        <taxon>Terrimonas</taxon>
    </lineage>
</organism>
<name>A0ABW6A3X5_9BACT</name>
<accession>A0ABW6A3X5</accession>
<proteinExistence type="predicted"/>
<dbReference type="RefSeq" id="WP_386097842.1">
    <property type="nucleotide sequence ID" value="NZ_JBHUOZ010000003.1"/>
</dbReference>
<dbReference type="InterPro" id="IPR010321">
    <property type="entry name" value="DUF922"/>
</dbReference>
<gene>
    <name evidence="1" type="ORF">ACFS6H_09915</name>
</gene>
<dbReference type="Proteomes" id="UP001597511">
    <property type="component" value="Unassembled WGS sequence"/>
</dbReference>
<keyword evidence="2" id="KW-1185">Reference proteome</keyword>